<name>A0A1L9SGQ5_9EURO</name>
<feature type="compositionally biased region" description="Basic and acidic residues" evidence="2">
    <location>
        <begin position="425"/>
        <end position="440"/>
    </location>
</feature>
<keyword evidence="4" id="KW-1185">Reference proteome</keyword>
<keyword evidence="1" id="KW-0175">Coiled coil</keyword>
<evidence type="ECO:0000313" key="3">
    <source>
        <dbReference type="EMBL" id="OJJ46362.1"/>
    </source>
</evidence>
<feature type="region of interest" description="Disordered" evidence="2">
    <location>
        <begin position="459"/>
        <end position="505"/>
    </location>
</feature>
<evidence type="ECO:0000313" key="4">
    <source>
        <dbReference type="Proteomes" id="UP000184188"/>
    </source>
</evidence>
<dbReference type="Proteomes" id="UP000184188">
    <property type="component" value="Unassembled WGS sequence"/>
</dbReference>
<feature type="region of interest" description="Disordered" evidence="2">
    <location>
        <begin position="267"/>
        <end position="302"/>
    </location>
</feature>
<reference evidence="4" key="1">
    <citation type="journal article" date="2017" name="Genome Biol.">
        <title>Comparative genomics reveals high biological diversity and specific adaptations in the industrially and medically important fungal genus Aspergillus.</title>
        <authorList>
            <person name="de Vries R.P."/>
            <person name="Riley R."/>
            <person name="Wiebenga A."/>
            <person name="Aguilar-Osorio G."/>
            <person name="Amillis S."/>
            <person name="Uchima C.A."/>
            <person name="Anderluh G."/>
            <person name="Asadollahi M."/>
            <person name="Askin M."/>
            <person name="Barry K."/>
            <person name="Battaglia E."/>
            <person name="Bayram O."/>
            <person name="Benocci T."/>
            <person name="Braus-Stromeyer S.A."/>
            <person name="Caldana C."/>
            <person name="Canovas D."/>
            <person name="Cerqueira G.C."/>
            <person name="Chen F."/>
            <person name="Chen W."/>
            <person name="Choi C."/>
            <person name="Clum A."/>
            <person name="Dos Santos R.A."/>
            <person name="Damasio A.R."/>
            <person name="Diallinas G."/>
            <person name="Emri T."/>
            <person name="Fekete E."/>
            <person name="Flipphi M."/>
            <person name="Freyberg S."/>
            <person name="Gallo A."/>
            <person name="Gournas C."/>
            <person name="Habgood R."/>
            <person name="Hainaut M."/>
            <person name="Harispe M.L."/>
            <person name="Henrissat B."/>
            <person name="Hilden K.S."/>
            <person name="Hope R."/>
            <person name="Hossain A."/>
            <person name="Karabika E."/>
            <person name="Karaffa L."/>
            <person name="Karanyi Z."/>
            <person name="Krasevec N."/>
            <person name="Kuo A."/>
            <person name="Kusch H."/>
            <person name="LaButti K."/>
            <person name="Lagendijk E.L."/>
            <person name="Lapidus A."/>
            <person name="Levasseur A."/>
            <person name="Lindquist E."/>
            <person name="Lipzen A."/>
            <person name="Logrieco A.F."/>
            <person name="MacCabe A."/>
            <person name="Maekelae M.R."/>
            <person name="Malavazi I."/>
            <person name="Melin P."/>
            <person name="Meyer V."/>
            <person name="Mielnichuk N."/>
            <person name="Miskei M."/>
            <person name="Molnar A.P."/>
            <person name="Mule G."/>
            <person name="Ngan C.Y."/>
            <person name="Orejas M."/>
            <person name="Orosz E."/>
            <person name="Ouedraogo J.P."/>
            <person name="Overkamp K.M."/>
            <person name="Park H.-S."/>
            <person name="Perrone G."/>
            <person name="Piumi F."/>
            <person name="Punt P.J."/>
            <person name="Ram A.F."/>
            <person name="Ramon A."/>
            <person name="Rauscher S."/>
            <person name="Record E."/>
            <person name="Riano-Pachon D.M."/>
            <person name="Robert V."/>
            <person name="Roehrig J."/>
            <person name="Ruller R."/>
            <person name="Salamov A."/>
            <person name="Salih N.S."/>
            <person name="Samson R.A."/>
            <person name="Sandor E."/>
            <person name="Sanguinetti M."/>
            <person name="Schuetze T."/>
            <person name="Sepcic K."/>
            <person name="Shelest E."/>
            <person name="Sherlock G."/>
            <person name="Sophianopoulou V."/>
            <person name="Squina F.M."/>
            <person name="Sun H."/>
            <person name="Susca A."/>
            <person name="Todd R.B."/>
            <person name="Tsang A."/>
            <person name="Unkles S.E."/>
            <person name="van de Wiele N."/>
            <person name="van Rossen-Uffink D."/>
            <person name="Oliveira J.V."/>
            <person name="Vesth T.C."/>
            <person name="Visser J."/>
            <person name="Yu J.-H."/>
            <person name="Zhou M."/>
            <person name="Andersen M.R."/>
            <person name="Archer D.B."/>
            <person name="Baker S.E."/>
            <person name="Benoit I."/>
            <person name="Brakhage A.A."/>
            <person name="Braus G.H."/>
            <person name="Fischer R."/>
            <person name="Frisvad J.C."/>
            <person name="Goldman G.H."/>
            <person name="Houbraken J."/>
            <person name="Oakley B."/>
            <person name="Pocsi I."/>
            <person name="Scazzocchio C."/>
            <person name="Seiboth B."/>
            <person name="vanKuyk P.A."/>
            <person name="Wortman J."/>
            <person name="Dyer P.S."/>
            <person name="Grigoriev I.V."/>
        </authorList>
    </citation>
    <scope>NUCLEOTIDE SEQUENCE [LARGE SCALE GENOMIC DNA]</scope>
    <source>
        <strain evidence="4">CBS 506.65</strain>
    </source>
</reference>
<feature type="region of interest" description="Disordered" evidence="2">
    <location>
        <begin position="322"/>
        <end position="447"/>
    </location>
</feature>
<dbReference type="OrthoDB" id="5404651at2759"/>
<protein>
    <submittedName>
        <fullName evidence="3">Uncharacterized protein</fullName>
    </submittedName>
</protein>
<dbReference type="EMBL" id="KV878342">
    <property type="protein sequence ID" value="OJJ46362.1"/>
    <property type="molecule type" value="Genomic_DNA"/>
</dbReference>
<organism evidence="3 4">
    <name type="scientific">Penicilliopsis zonata CBS 506.65</name>
    <dbReference type="NCBI Taxonomy" id="1073090"/>
    <lineage>
        <taxon>Eukaryota</taxon>
        <taxon>Fungi</taxon>
        <taxon>Dikarya</taxon>
        <taxon>Ascomycota</taxon>
        <taxon>Pezizomycotina</taxon>
        <taxon>Eurotiomycetes</taxon>
        <taxon>Eurotiomycetidae</taxon>
        <taxon>Eurotiales</taxon>
        <taxon>Aspergillaceae</taxon>
        <taxon>Penicilliopsis</taxon>
    </lineage>
</organism>
<evidence type="ECO:0000256" key="2">
    <source>
        <dbReference type="SAM" id="MobiDB-lite"/>
    </source>
</evidence>
<sequence>MSQDSERRLSRASLAPPAEIAGPSTPIKRASLSASPVLSIIAASHASQSDKSKFPSPPPLSSSDMTPPPSSQVPPAPLRRSRSRSRSNSYLASPPDLEKTLCAAYGASENLPSAEEIETADEMRLRIIAKELLGVAQEARMSALHFKLQHSLLSFASNEAVKRAEVEQQLARREVEILQSSEYRNRHLVTEIKSAQPASNVVELESALKHNQELEMVNATLDRRLRRAKKMIEEEKEKSEHLAEENLLLKKRIRDNREHLSLMLDQGSLSPNSQTEYQTPQRRFNSRFSDHNASPHLNHNNRHDPFAALLAADKVLNRGAASVNASPYGQRMSRPQPGGHVRGSHSISSLPMTPTPPRIGTARNEEQYMTPAHHSRNDRPLGFSSDTNQADHGGYDRDSTISASDGEAVTDEDVPGSLVSSVAADTRRQNPTDDNLDHHAATRVPKSSTLLQTKLFGQVRKPGTEPSPRFTKRKASFDGDNIASKKSRPAEEVGLGIKTWGVEHT</sequence>
<accession>A0A1L9SGQ5</accession>
<dbReference type="AlphaFoldDB" id="A0A1L9SGQ5"/>
<dbReference type="GeneID" id="34615860"/>
<evidence type="ECO:0000256" key="1">
    <source>
        <dbReference type="SAM" id="Coils"/>
    </source>
</evidence>
<dbReference type="RefSeq" id="XP_022580872.1">
    <property type="nucleotide sequence ID" value="XM_022729396.1"/>
</dbReference>
<feature type="region of interest" description="Disordered" evidence="2">
    <location>
        <begin position="1"/>
        <end position="27"/>
    </location>
</feature>
<dbReference type="STRING" id="1073090.A0A1L9SGQ5"/>
<feature type="region of interest" description="Disordered" evidence="2">
    <location>
        <begin position="44"/>
        <end position="94"/>
    </location>
</feature>
<dbReference type="VEuPathDB" id="FungiDB:ASPZODRAFT_66751"/>
<gene>
    <name evidence="3" type="ORF">ASPZODRAFT_66751</name>
</gene>
<feature type="coiled-coil region" evidence="1">
    <location>
        <begin position="211"/>
        <end position="252"/>
    </location>
</feature>
<proteinExistence type="predicted"/>
<feature type="compositionally biased region" description="Pro residues" evidence="2">
    <location>
        <begin position="55"/>
        <end position="77"/>
    </location>
</feature>
<feature type="compositionally biased region" description="Polar residues" evidence="2">
    <location>
        <begin position="267"/>
        <end position="298"/>
    </location>
</feature>